<reference evidence="2" key="1">
    <citation type="submission" date="2015-12" db="EMBL/GenBank/DDBJ databases">
        <title>De novo transcriptome assembly of four potential Pierce s Disease insect vectors from Arizona vineyards.</title>
        <authorList>
            <person name="Tassone E.E."/>
        </authorList>
    </citation>
    <scope>NUCLEOTIDE SEQUENCE</scope>
</reference>
<gene>
    <name evidence="2" type="ORF">g.44666</name>
</gene>
<protein>
    <submittedName>
        <fullName evidence="2">Uncharacterized protein</fullName>
    </submittedName>
</protein>
<dbReference type="AlphaFoldDB" id="A0A1B6CWZ5"/>
<feature type="compositionally biased region" description="Polar residues" evidence="1">
    <location>
        <begin position="64"/>
        <end position="77"/>
    </location>
</feature>
<sequence>GIRIIPEKRSFDEEPSSSSSIKQVELSSTWKPFPLESSGSSSLEEGIFPPDDTGHYADEEEGSSHSNGQDEFPTTFSYPMTGAEMIISGYTGSMFGLSRTLSRI</sequence>
<feature type="non-terminal residue" evidence="2">
    <location>
        <position position="104"/>
    </location>
</feature>
<feature type="compositionally biased region" description="Basic and acidic residues" evidence="1">
    <location>
        <begin position="1"/>
        <end position="12"/>
    </location>
</feature>
<organism evidence="2">
    <name type="scientific">Clastoptera arizonana</name>
    <name type="common">Arizona spittle bug</name>
    <dbReference type="NCBI Taxonomy" id="38151"/>
    <lineage>
        <taxon>Eukaryota</taxon>
        <taxon>Metazoa</taxon>
        <taxon>Ecdysozoa</taxon>
        <taxon>Arthropoda</taxon>
        <taxon>Hexapoda</taxon>
        <taxon>Insecta</taxon>
        <taxon>Pterygota</taxon>
        <taxon>Neoptera</taxon>
        <taxon>Paraneoptera</taxon>
        <taxon>Hemiptera</taxon>
        <taxon>Auchenorrhyncha</taxon>
        <taxon>Cercopoidea</taxon>
        <taxon>Clastopteridae</taxon>
        <taxon>Clastoptera</taxon>
    </lineage>
</organism>
<evidence type="ECO:0000313" key="2">
    <source>
        <dbReference type="EMBL" id="JAS17713.1"/>
    </source>
</evidence>
<feature type="compositionally biased region" description="Polar residues" evidence="1">
    <location>
        <begin position="21"/>
        <end position="30"/>
    </location>
</feature>
<feature type="non-terminal residue" evidence="2">
    <location>
        <position position="1"/>
    </location>
</feature>
<dbReference type="EMBL" id="GEDC01019585">
    <property type="protein sequence ID" value="JAS17713.1"/>
    <property type="molecule type" value="Transcribed_RNA"/>
</dbReference>
<name>A0A1B6CWZ5_9HEMI</name>
<evidence type="ECO:0000256" key="1">
    <source>
        <dbReference type="SAM" id="MobiDB-lite"/>
    </source>
</evidence>
<feature type="compositionally biased region" description="Low complexity" evidence="1">
    <location>
        <begin position="35"/>
        <end position="46"/>
    </location>
</feature>
<accession>A0A1B6CWZ5</accession>
<feature type="region of interest" description="Disordered" evidence="1">
    <location>
        <begin position="1"/>
        <end position="77"/>
    </location>
</feature>
<proteinExistence type="predicted"/>